<comment type="caution">
    <text evidence="3">The sequence shown here is derived from an EMBL/GenBank/DDBJ whole genome shotgun (WGS) entry which is preliminary data.</text>
</comment>
<dbReference type="AlphaFoldDB" id="A0A4R4YHD6"/>
<evidence type="ECO:0000256" key="2">
    <source>
        <dbReference type="RuleBase" id="RU003452"/>
    </source>
</evidence>
<keyword evidence="4" id="KW-1185">Reference proteome</keyword>
<protein>
    <submittedName>
        <fullName evidence="3">Arylamine N-acetyltransferase</fullName>
    </submittedName>
</protein>
<dbReference type="Proteomes" id="UP000294947">
    <property type="component" value="Unassembled WGS sequence"/>
</dbReference>
<dbReference type="InterPro" id="IPR001447">
    <property type="entry name" value="Arylamine_N-AcTrfase"/>
</dbReference>
<dbReference type="Gene3D" id="3.30.2140.10">
    <property type="entry name" value="Arylamine N-acetyltransferase"/>
    <property type="match status" value="1"/>
</dbReference>
<dbReference type="OrthoDB" id="7181050at2"/>
<dbReference type="RefSeq" id="WP_132490409.1">
    <property type="nucleotide sequence ID" value="NZ_SMKW01000045.1"/>
</dbReference>
<evidence type="ECO:0000313" key="3">
    <source>
        <dbReference type="EMBL" id="TDD42702.1"/>
    </source>
</evidence>
<dbReference type="Gene3D" id="2.40.128.150">
    <property type="entry name" value="Cysteine proteinases"/>
    <property type="match status" value="1"/>
</dbReference>
<proteinExistence type="inferred from homology"/>
<comment type="similarity">
    <text evidence="1 2">Belongs to the arylamine N-acetyltransferase family.</text>
</comment>
<dbReference type="PANTHER" id="PTHR11786">
    <property type="entry name" value="N-HYDROXYARYLAMINE O-ACETYLTRANSFERASE"/>
    <property type="match status" value="1"/>
</dbReference>
<dbReference type="InterPro" id="IPR038765">
    <property type="entry name" value="Papain-like_cys_pep_sf"/>
</dbReference>
<keyword evidence="3" id="KW-0808">Transferase</keyword>
<organism evidence="3 4">
    <name type="scientific">Saccharopolyspora elongata</name>
    <dbReference type="NCBI Taxonomy" id="2530387"/>
    <lineage>
        <taxon>Bacteria</taxon>
        <taxon>Bacillati</taxon>
        <taxon>Actinomycetota</taxon>
        <taxon>Actinomycetes</taxon>
        <taxon>Pseudonocardiales</taxon>
        <taxon>Pseudonocardiaceae</taxon>
        <taxon>Saccharopolyspora</taxon>
    </lineage>
</organism>
<gene>
    <name evidence="3" type="ORF">E1288_28695</name>
</gene>
<dbReference type="SUPFAM" id="SSF54001">
    <property type="entry name" value="Cysteine proteinases"/>
    <property type="match status" value="1"/>
</dbReference>
<evidence type="ECO:0000256" key="1">
    <source>
        <dbReference type="ARBA" id="ARBA00006547"/>
    </source>
</evidence>
<reference evidence="3 4" key="1">
    <citation type="submission" date="2019-03" db="EMBL/GenBank/DDBJ databases">
        <title>Draft genome sequences of novel Actinobacteria.</title>
        <authorList>
            <person name="Sahin N."/>
            <person name="Ay H."/>
            <person name="Saygin H."/>
        </authorList>
    </citation>
    <scope>NUCLEOTIDE SEQUENCE [LARGE SCALE GENOMIC DNA]</scope>
    <source>
        <strain evidence="3 4">7K502</strain>
    </source>
</reference>
<accession>A0A4R4YHD6</accession>
<name>A0A4R4YHD6_9PSEU</name>
<dbReference type="PRINTS" id="PR01543">
    <property type="entry name" value="ANATRNSFRASE"/>
</dbReference>
<sequence>MSTPTHPSYRWSGEDLDLDAYLARIGFEGDRAPTVATLRRLVYLHTTTIPFENLEIVLGRPVLLDVKSMQDKMVRQRRGGYCYENNALFAAVLERLGFGVIGLGGRIFIGPDNGLLPATHAVLRVATAEDDRAWLCDVGFGSGPMEPIELTPSDGELTIGGWRFRLELGADELGAQVGALHHFSRNGWLNRRTFTMTPQYRIDYEVGSHYVSTSSHSPFTTRPIAQKFHPEVHHLLDGVTLNTQYPDGTGETRDVDRADLPEILSETFDIDLDDADATQLVEQPWPADQRP</sequence>
<dbReference type="Pfam" id="PF00797">
    <property type="entry name" value="Acetyltransf_2"/>
    <property type="match status" value="1"/>
</dbReference>
<dbReference type="GO" id="GO:0016407">
    <property type="term" value="F:acetyltransferase activity"/>
    <property type="evidence" value="ECO:0007669"/>
    <property type="project" value="InterPro"/>
</dbReference>
<evidence type="ECO:0000313" key="4">
    <source>
        <dbReference type="Proteomes" id="UP000294947"/>
    </source>
</evidence>
<dbReference type="EMBL" id="SMKW01000045">
    <property type="protein sequence ID" value="TDD42702.1"/>
    <property type="molecule type" value="Genomic_DNA"/>
</dbReference>
<dbReference type="PANTHER" id="PTHR11786:SF0">
    <property type="entry name" value="ARYLAMINE N-ACETYLTRANSFERASE 4-RELATED"/>
    <property type="match status" value="1"/>
</dbReference>